<evidence type="ECO:0000256" key="4">
    <source>
        <dbReference type="ARBA" id="ARBA00022679"/>
    </source>
</evidence>
<dbReference type="InterPro" id="IPR050973">
    <property type="entry name" value="H3K9_Histone-Lys_N-MTase"/>
</dbReference>
<gene>
    <name evidence="12" type="ORF">DDE83_005030</name>
</gene>
<dbReference type="SUPFAM" id="SSF82199">
    <property type="entry name" value="SET domain"/>
    <property type="match status" value="1"/>
</dbReference>
<comment type="subcellular location">
    <subcellularLocation>
        <location evidence="1">Chromosome</location>
    </subcellularLocation>
</comment>
<evidence type="ECO:0000259" key="11">
    <source>
        <dbReference type="PROSITE" id="PS50868"/>
    </source>
</evidence>
<dbReference type="PROSITE" id="PS50867">
    <property type="entry name" value="PRE_SET"/>
    <property type="match status" value="1"/>
</dbReference>
<evidence type="ECO:0000313" key="12">
    <source>
        <dbReference type="EMBL" id="RAR10527.1"/>
    </source>
</evidence>
<dbReference type="PANTHER" id="PTHR46223:SF3">
    <property type="entry name" value="HISTONE-LYSINE N-METHYLTRANSFERASE SET-23"/>
    <property type="match status" value="1"/>
</dbReference>
<sequence length="533" mass="60392">MTKDALPVYNKSSQNRITFSKANSAVMPSMVVIPSNGHVRRRVLVDYDEQYLVRWATAEGSSTQPPLSWHSITELVRCLEHVQDYLEVRDKSMRESGHVRTRAKKRKSPDAGMEHESRASPFDRHLYQESRTPSISRSSSVSSAPSPAASASSADIYNGVLNADKHGFIFCRQASESDIPQLDISAVPTPEMSRIAHRASVDKALTYIRNEYVRRLAKVPGNGKPIGLVNTFDSSTPSLRFRYISEYVLQPGVYRASTETQQGCTQCSPHMGRDIGCEYTKKCDCLEYAAVDESRLDEEGKKEYQRALKTGEPTIGFPKKFPYFASGTKREKAGCLVPFYLNSRRPIYECNDKCQCGRYCRNKNVQFGRQVEVEIFRSSDGRGWGLRCKEDLHEGQFIDTYRGEVITDAEATRRETASSKAKASYLYSLDKFAESEGLDEEDLYVVDGEFMGGPTKFINHSCEPNCRQYTVSYNKHDPRVYDIAFFACRFIPKGEELTFDYLDKDEGDEMDEPGEDAIPCLCGAENCRKWLWT</sequence>
<dbReference type="GO" id="GO:0032259">
    <property type="term" value="P:methylation"/>
    <property type="evidence" value="ECO:0007669"/>
    <property type="project" value="UniProtKB-KW"/>
</dbReference>
<dbReference type="InterPro" id="IPR003616">
    <property type="entry name" value="Post-SET_dom"/>
</dbReference>
<dbReference type="EMBL" id="QGDH01000065">
    <property type="protein sequence ID" value="RAR10527.1"/>
    <property type="molecule type" value="Genomic_DNA"/>
</dbReference>
<name>A0A364N2Z2_STELY</name>
<evidence type="ECO:0000256" key="7">
    <source>
        <dbReference type="ARBA" id="ARBA00022833"/>
    </source>
</evidence>
<dbReference type="GO" id="GO:0008270">
    <property type="term" value="F:zinc ion binding"/>
    <property type="evidence" value="ECO:0007669"/>
    <property type="project" value="InterPro"/>
</dbReference>
<evidence type="ECO:0000256" key="6">
    <source>
        <dbReference type="ARBA" id="ARBA00022723"/>
    </source>
</evidence>
<keyword evidence="2" id="KW-0158">Chromosome</keyword>
<dbReference type="EC" id="2.1.1.43" evidence="12"/>
<dbReference type="Proteomes" id="UP000249619">
    <property type="component" value="Unassembled WGS sequence"/>
</dbReference>
<reference evidence="13" key="1">
    <citation type="submission" date="2018-05" db="EMBL/GenBank/DDBJ databases">
        <title>Draft genome sequence of Stemphylium lycopersici strain CIDEFI 213.</title>
        <authorList>
            <person name="Medina R."/>
            <person name="Franco M.E.E."/>
            <person name="Lucentini C.G."/>
            <person name="Saparrat M.C.N."/>
            <person name="Balatti P.A."/>
        </authorList>
    </citation>
    <scope>NUCLEOTIDE SEQUENCE [LARGE SCALE GENOMIC DNA]</scope>
    <source>
        <strain evidence="13">CIDEFI 213</strain>
    </source>
</reference>
<feature type="domain" description="SET" evidence="9">
    <location>
        <begin position="371"/>
        <end position="502"/>
    </location>
</feature>
<keyword evidence="6" id="KW-0479">Metal-binding</keyword>
<dbReference type="Gene3D" id="2.170.270.10">
    <property type="entry name" value="SET domain"/>
    <property type="match status" value="1"/>
</dbReference>
<evidence type="ECO:0000313" key="13">
    <source>
        <dbReference type="Proteomes" id="UP000249619"/>
    </source>
</evidence>
<dbReference type="Pfam" id="PF05033">
    <property type="entry name" value="Pre-SET"/>
    <property type="match status" value="1"/>
</dbReference>
<dbReference type="SMART" id="SM00508">
    <property type="entry name" value="PostSET"/>
    <property type="match status" value="1"/>
</dbReference>
<keyword evidence="7" id="KW-0862">Zinc</keyword>
<evidence type="ECO:0000256" key="3">
    <source>
        <dbReference type="ARBA" id="ARBA00022603"/>
    </source>
</evidence>
<dbReference type="GO" id="GO:0005694">
    <property type="term" value="C:chromosome"/>
    <property type="evidence" value="ECO:0007669"/>
    <property type="project" value="UniProtKB-SubCell"/>
</dbReference>
<dbReference type="STRING" id="183478.A0A364N2Z2"/>
<proteinExistence type="predicted"/>
<dbReference type="InterPro" id="IPR007728">
    <property type="entry name" value="Pre-SET_dom"/>
</dbReference>
<dbReference type="AlphaFoldDB" id="A0A364N2Z2"/>
<keyword evidence="13" id="KW-1185">Reference proteome</keyword>
<keyword evidence="4 12" id="KW-0808">Transferase</keyword>
<evidence type="ECO:0000259" key="9">
    <source>
        <dbReference type="PROSITE" id="PS50280"/>
    </source>
</evidence>
<dbReference type="PROSITE" id="PS50280">
    <property type="entry name" value="SET"/>
    <property type="match status" value="1"/>
</dbReference>
<accession>A0A364N2Z2</accession>
<keyword evidence="5" id="KW-0949">S-adenosyl-L-methionine</keyword>
<dbReference type="PANTHER" id="PTHR46223">
    <property type="entry name" value="HISTONE-LYSINE N-METHYLTRANSFERASE SUV39H"/>
    <property type="match status" value="1"/>
</dbReference>
<dbReference type="SMART" id="SM00468">
    <property type="entry name" value="PreSET"/>
    <property type="match status" value="1"/>
</dbReference>
<organism evidence="12 13">
    <name type="scientific">Stemphylium lycopersici</name>
    <name type="common">Tomato gray leaf spot disease fungus</name>
    <name type="synonym">Thyrospora lycopersici</name>
    <dbReference type="NCBI Taxonomy" id="183478"/>
    <lineage>
        <taxon>Eukaryota</taxon>
        <taxon>Fungi</taxon>
        <taxon>Dikarya</taxon>
        <taxon>Ascomycota</taxon>
        <taxon>Pezizomycotina</taxon>
        <taxon>Dothideomycetes</taxon>
        <taxon>Pleosporomycetidae</taxon>
        <taxon>Pleosporales</taxon>
        <taxon>Pleosporineae</taxon>
        <taxon>Pleosporaceae</taxon>
        <taxon>Stemphylium</taxon>
    </lineage>
</organism>
<evidence type="ECO:0000259" key="10">
    <source>
        <dbReference type="PROSITE" id="PS50867"/>
    </source>
</evidence>
<dbReference type="GO" id="GO:0042054">
    <property type="term" value="F:histone methyltransferase activity"/>
    <property type="evidence" value="ECO:0007669"/>
    <property type="project" value="InterPro"/>
</dbReference>
<dbReference type="SMART" id="SM00317">
    <property type="entry name" value="SET"/>
    <property type="match status" value="1"/>
</dbReference>
<dbReference type="InterPro" id="IPR001214">
    <property type="entry name" value="SET_dom"/>
</dbReference>
<feature type="domain" description="Post-SET" evidence="11">
    <location>
        <begin position="516"/>
        <end position="532"/>
    </location>
</feature>
<evidence type="ECO:0000256" key="1">
    <source>
        <dbReference type="ARBA" id="ARBA00004286"/>
    </source>
</evidence>
<dbReference type="GO" id="GO:0005634">
    <property type="term" value="C:nucleus"/>
    <property type="evidence" value="ECO:0007669"/>
    <property type="project" value="InterPro"/>
</dbReference>
<dbReference type="InterPro" id="IPR046341">
    <property type="entry name" value="SET_dom_sf"/>
</dbReference>
<comment type="caution">
    <text evidence="12">The sequence shown here is derived from an EMBL/GenBank/DDBJ whole genome shotgun (WGS) entry which is preliminary data.</text>
</comment>
<keyword evidence="3 12" id="KW-0489">Methyltransferase</keyword>
<feature type="domain" description="Pre-SET" evidence="10">
    <location>
        <begin position="262"/>
        <end position="368"/>
    </location>
</feature>
<feature type="region of interest" description="Disordered" evidence="8">
    <location>
        <begin position="93"/>
        <end position="148"/>
    </location>
</feature>
<feature type="compositionally biased region" description="Basic and acidic residues" evidence="8">
    <location>
        <begin position="108"/>
        <end position="128"/>
    </location>
</feature>
<evidence type="ECO:0000256" key="8">
    <source>
        <dbReference type="SAM" id="MobiDB-lite"/>
    </source>
</evidence>
<evidence type="ECO:0000256" key="5">
    <source>
        <dbReference type="ARBA" id="ARBA00022691"/>
    </source>
</evidence>
<feature type="compositionally biased region" description="Low complexity" evidence="8">
    <location>
        <begin position="133"/>
        <end position="148"/>
    </location>
</feature>
<dbReference type="Pfam" id="PF00856">
    <property type="entry name" value="SET"/>
    <property type="match status" value="1"/>
</dbReference>
<protein>
    <submittedName>
        <fullName evidence="12">SET domain-containing protein</fullName>
        <ecNumber evidence="12">2.1.1.43</ecNumber>
    </submittedName>
</protein>
<evidence type="ECO:0000256" key="2">
    <source>
        <dbReference type="ARBA" id="ARBA00022454"/>
    </source>
</evidence>
<dbReference type="PROSITE" id="PS50868">
    <property type="entry name" value="POST_SET"/>
    <property type="match status" value="1"/>
</dbReference>